<evidence type="ECO:0000259" key="5">
    <source>
        <dbReference type="Pfam" id="PF07557"/>
    </source>
</evidence>
<gene>
    <name evidence="7 8" type="primary">LOC105269497</name>
</gene>
<dbReference type="OrthoDB" id="6622071at2759"/>
<feature type="compositionally biased region" description="Polar residues" evidence="4">
    <location>
        <begin position="686"/>
        <end position="701"/>
    </location>
</feature>
<accession>A0A9R1TFF0</accession>
<keyword evidence="6" id="KW-1185">Reference proteome</keyword>
<dbReference type="RefSeq" id="XP_011308106.1">
    <property type="nucleotide sequence ID" value="XM_011309804.1"/>
</dbReference>
<feature type="compositionally biased region" description="Basic and acidic residues" evidence="4">
    <location>
        <begin position="417"/>
        <end position="428"/>
    </location>
</feature>
<feature type="compositionally biased region" description="Low complexity" evidence="4">
    <location>
        <begin position="620"/>
        <end position="632"/>
    </location>
</feature>
<organism evidence="6 7">
    <name type="scientific">Fopius arisanus</name>
    <dbReference type="NCBI Taxonomy" id="64838"/>
    <lineage>
        <taxon>Eukaryota</taxon>
        <taxon>Metazoa</taxon>
        <taxon>Ecdysozoa</taxon>
        <taxon>Arthropoda</taxon>
        <taxon>Hexapoda</taxon>
        <taxon>Insecta</taxon>
        <taxon>Pterygota</taxon>
        <taxon>Neoptera</taxon>
        <taxon>Endopterygota</taxon>
        <taxon>Hymenoptera</taxon>
        <taxon>Apocrita</taxon>
        <taxon>Ichneumonoidea</taxon>
        <taxon>Braconidae</taxon>
        <taxon>Opiinae</taxon>
        <taxon>Fopius</taxon>
    </lineage>
</organism>
<feature type="compositionally biased region" description="Low complexity" evidence="4">
    <location>
        <begin position="334"/>
        <end position="349"/>
    </location>
</feature>
<dbReference type="AlphaFoldDB" id="A0A9R1TFF0"/>
<sequence>MPTLPKYHKLKRPKVVVKRTMKRHSHDKKSLALMYEKLKMNNKALAQALSEQKEENQQLFRENVDLSRQLNETYHHRKRHMEAFSIILKNSREAMDLMVKATAQVVTAISTCNTVLHPEGGNSPRPSSSRDPNRRGSVKSPNKSPARGVVQPMVSGHAIAQPAISLRRIRIAVPPNVSDIEETTESPGSPNRAASRLPGNRNRPLNRAIPPMLPQRIRVSSPRDEPPDDRRLSNVSRRSSRFQKRMSRNSRHSDLDSPRVSINPIETTMRSARVSLEDVSRLLHNSHSINVRSLMEEVTSIQEPPSNSQNEEFTQVDQNISAVTAISPELDTASPTSSPLSPGFLSSPTYQLDHRKRKMRKRKLAEKAKGREATKKTFREEQQRVEEDPLEGPSWRYSNQMEISGGPVEGEDEGVDEESRQESGKRNETSGSQERPSMILDSSLRASTGLSSSRMSLTMINARGWYHDEDDDDDERCQMIHMPGRNNDEETTNFTAVFSRNVCTSRGRVGDLDPDEFTMMRRPNKPFKPWTMADLEIPDISPQELESPMTRAPEIITEPEITKTIPIQGLEQVVTSAPELDNVTFNTSVTMPVDTAGRESGDDSTLVAHRRRNNVPAIVESSSDSETSTPPRKTSKSSRSKGNKRRDPSSAKVVLEKLKEPGQKKRPESPVPKTSDINGYSRRVSHSLTSDSESSNASFGSNGRPRRQKAPVNFAEPSLRKKLRRG</sequence>
<feature type="region of interest" description="Disordered" evidence="4">
    <location>
        <begin position="330"/>
        <end position="449"/>
    </location>
</feature>
<dbReference type="InterPro" id="IPR011515">
    <property type="entry name" value="Shugoshin_C"/>
</dbReference>
<dbReference type="GO" id="GO:0000775">
    <property type="term" value="C:chromosome, centromeric region"/>
    <property type="evidence" value="ECO:0007669"/>
    <property type="project" value="InterPro"/>
</dbReference>
<feature type="region of interest" description="Disordered" evidence="4">
    <location>
        <begin position="114"/>
        <end position="154"/>
    </location>
</feature>
<feature type="compositionally biased region" description="Basic residues" evidence="4">
    <location>
        <begin position="354"/>
        <end position="364"/>
    </location>
</feature>
<dbReference type="KEGG" id="fas:105269497"/>
<evidence type="ECO:0000313" key="7">
    <source>
        <dbReference type="RefSeq" id="XP_011308106.1"/>
    </source>
</evidence>
<evidence type="ECO:0000313" key="6">
    <source>
        <dbReference type="Proteomes" id="UP000694866"/>
    </source>
</evidence>
<keyword evidence="3" id="KW-0175">Coiled coil</keyword>
<name>A0A9R1TFF0_9HYME</name>
<dbReference type="GeneID" id="105269497"/>
<feature type="compositionally biased region" description="Basic residues" evidence="4">
    <location>
        <begin position="633"/>
        <end position="644"/>
    </location>
</feature>
<evidence type="ECO:0000256" key="1">
    <source>
        <dbReference type="ARBA" id="ARBA00010845"/>
    </source>
</evidence>
<feature type="compositionally biased region" description="Basic and acidic residues" evidence="4">
    <location>
        <begin position="645"/>
        <end position="668"/>
    </location>
</feature>
<evidence type="ECO:0000256" key="3">
    <source>
        <dbReference type="SAM" id="Coils"/>
    </source>
</evidence>
<feature type="compositionally biased region" description="Basic and acidic residues" evidence="4">
    <location>
        <begin position="221"/>
        <end position="232"/>
    </location>
</feature>
<feature type="coiled-coil region" evidence="3">
    <location>
        <begin position="35"/>
        <end position="69"/>
    </location>
</feature>
<evidence type="ECO:0000256" key="4">
    <source>
        <dbReference type="SAM" id="MobiDB-lite"/>
    </source>
</evidence>
<feature type="compositionally biased region" description="Low complexity" evidence="4">
    <location>
        <begin position="120"/>
        <end position="130"/>
    </location>
</feature>
<proteinExistence type="inferred from homology"/>
<evidence type="ECO:0000313" key="8">
    <source>
        <dbReference type="RefSeq" id="XP_011308107.1"/>
    </source>
</evidence>
<comment type="similarity">
    <text evidence="1">Belongs to the shugoshin family.</text>
</comment>
<feature type="compositionally biased region" description="Low complexity" evidence="4">
    <location>
        <begin position="196"/>
        <end position="207"/>
    </location>
</feature>
<dbReference type="Pfam" id="PF07557">
    <property type="entry name" value="Shugoshin_C"/>
    <property type="match status" value="1"/>
</dbReference>
<feature type="compositionally biased region" description="Basic and acidic residues" evidence="4">
    <location>
        <begin position="365"/>
        <end position="387"/>
    </location>
</feature>
<feature type="region of interest" description="Disordered" evidence="4">
    <location>
        <begin position="179"/>
        <end position="266"/>
    </location>
</feature>
<reference evidence="7 8" key="1">
    <citation type="submission" date="2025-04" db="UniProtKB">
        <authorList>
            <consortium name="RefSeq"/>
        </authorList>
    </citation>
    <scope>IDENTIFICATION</scope>
    <source>
        <strain evidence="7 8">USDA-PBARC FA_bdor</strain>
        <tissue evidence="7 8">Whole organism</tissue>
    </source>
</reference>
<dbReference type="GO" id="GO:0005634">
    <property type="term" value="C:nucleus"/>
    <property type="evidence" value="ECO:0007669"/>
    <property type="project" value="InterPro"/>
</dbReference>
<evidence type="ECO:0000256" key="2">
    <source>
        <dbReference type="ARBA" id="ARBA00022829"/>
    </source>
</evidence>
<keyword evidence="2" id="KW-0159">Chromosome partition</keyword>
<feature type="compositionally biased region" description="Basic residues" evidence="4">
    <location>
        <begin position="238"/>
        <end position="250"/>
    </location>
</feature>
<accession>A0A9R1TF88</accession>
<feature type="domain" description="Shugoshin C-terminal" evidence="5">
    <location>
        <begin position="703"/>
        <end position="725"/>
    </location>
</feature>
<feature type="region of interest" description="Disordered" evidence="4">
    <location>
        <begin position="591"/>
        <end position="726"/>
    </location>
</feature>
<dbReference type="Proteomes" id="UP000694866">
    <property type="component" value="Unplaced"/>
</dbReference>
<dbReference type="RefSeq" id="XP_011308107.1">
    <property type="nucleotide sequence ID" value="XM_011309805.1"/>
</dbReference>
<protein>
    <recommendedName>
        <fullName evidence="5">Shugoshin C-terminal domain-containing protein</fullName>
    </recommendedName>
</protein>
<dbReference type="GO" id="GO:0045132">
    <property type="term" value="P:meiotic chromosome segregation"/>
    <property type="evidence" value="ECO:0007669"/>
    <property type="project" value="InterPro"/>
</dbReference>